<feature type="domain" description="TauD/TfdA-like" evidence="2">
    <location>
        <begin position="65"/>
        <end position="311"/>
    </location>
</feature>
<dbReference type="GO" id="GO:0016491">
    <property type="term" value="F:oxidoreductase activity"/>
    <property type="evidence" value="ECO:0007669"/>
    <property type="project" value="UniProtKB-KW"/>
</dbReference>
<proteinExistence type="predicted"/>
<gene>
    <name evidence="3" type="ORF">BN869_000000972_1</name>
</gene>
<evidence type="ECO:0000313" key="3">
    <source>
        <dbReference type="EMBL" id="CEO44917.1"/>
    </source>
</evidence>
<dbReference type="PANTHER" id="PTHR10696:SF54">
    <property type="entry name" value="FAMILY OXIDOREDUCTASE, PUTATIVE (AFU_ORTHOLOGUE AFUA_4G13850)-RELATED"/>
    <property type="match status" value="1"/>
</dbReference>
<organism evidence="3">
    <name type="scientific">Bionectria ochroleuca</name>
    <name type="common">Gliocladium roseum</name>
    <dbReference type="NCBI Taxonomy" id="29856"/>
    <lineage>
        <taxon>Eukaryota</taxon>
        <taxon>Fungi</taxon>
        <taxon>Dikarya</taxon>
        <taxon>Ascomycota</taxon>
        <taxon>Pezizomycotina</taxon>
        <taxon>Sordariomycetes</taxon>
        <taxon>Hypocreomycetidae</taxon>
        <taxon>Hypocreales</taxon>
        <taxon>Bionectriaceae</taxon>
        <taxon>Clonostachys</taxon>
    </lineage>
</organism>
<sequence>MPTTDSPALPSGFPDQLYGPAVWSKHVDEQEYVCQLTESDINSIESALQHFQGLGISPHKLDQQYFPLPPLVSSKLRYLSHDVHSGRGFSVIRGLDPEKYTEEENVIIYGGVASYVGRDRADMIWLFDRAGGSLTQENQAKFPPNELTSSMRDFHTDVDAGDILSLFTMMLSKTGGQQYLTSFWSVYNDLAQHNPEVLQVLASDWRYEMKKQQGVQVINRPIIYCVDNKVQINFATAFLKGSSYIPRQTDSPDLTVHQEEAIKILLQVSRKHSMGLSQASGDMLFVNNLCILHARDSFVNDGASGKTRRLMSLMLRDPELAWRKPTATAIEMGKKFAKLDVPQFMGTVEHYEDFRNTFALLRHD</sequence>
<dbReference type="InterPro" id="IPR050411">
    <property type="entry name" value="AlphaKG_dependent_hydroxylases"/>
</dbReference>
<dbReference type="InterPro" id="IPR003819">
    <property type="entry name" value="TauD/TfdA-like"/>
</dbReference>
<reference evidence="3" key="1">
    <citation type="submission" date="2015-01" db="EMBL/GenBank/DDBJ databases">
        <authorList>
            <person name="Durling Mikael"/>
        </authorList>
    </citation>
    <scope>NUCLEOTIDE SEQUENCE</scope>
</reference>
<name>A0A0B7JNQ1_BIOOC</name>
<evidence type="ECO:0000259" key="2">
    <source>
        <dbReference type="Pfam" id="PF02668"/>
    </source>
</evidence>
<dbReference type="InterPro" id="IPR042098">
    <property type="entry name" value="TauD-like_sf"/>
</dbReference>
<protein>
    <recommendedName>
        <fullName evidence="2">TauD/TfdA-like domain-containing protein</fullName>
    </recommendedName>
</protein>
<dbReference type="AlphaFoldDB" id="A0A0B7JNQ1"/>
<dbReference type="PANTHER" id="PTHR10696">
    <property type="entry name" value="GAMMA-BUTYROBETAINE HYDROXYLASE-RELATED"/>
    <property type="match status" value="1"/>
</dbReference>
<evidence type="ECO:0000256" key="1">
    <source>
        <dbReference type="ARBA" id="ARBA00023002"/>
    </source>
</evidence>
<dbReference type="SUPFAM" id="SSF51197">
    <property type="entry name" value="Clavaminate synthase-like"/>
    <property type="match status" value="1"/>
</dbReference>
<dbReference type="Pfam" id="PF02668">
    <property type="entry name" value="TauD"/>
    <property type="match status" value="1"/>
</dbReference>
<accession>A0A0B7JNQ1</accession>
<keyword evidence="1" id="KW-0560">Oxidoreductase</keyword>
<dbReference type="EMBL" id="CDPU01000001">
    <property type="protein sequence ID" value="CEO44917.1"/>
    <property type="molecule type" value="Genomic_DNA"/>
</dbReference>
<dbReference type="Gene3D" id="3.60.130.10">
    <property type="entry name" value="Clavaminate synthase-like"/>
    <property type="match status" value="1"/>
</dbReference>